<keyword evidence="2" id="KW-0472">Membrane</keyword>
<accession>A0A6A6D2F6</accession>
<reference evidence="3" key="1">
    <citation type="journal article" date="2020" name="Stud. Mycol.">
        <title>101 Dothideomycetes genomes: a test case for predicting lifestyles and emergence of pathogens.</title>
        <authorList>
            <person name="Haridas S."/>
            <person name="Albert R."/>
            <person name="Binder M."/>
            <person name="Bloem J."/>
            <person name="Labutti K."/>
            <person name="Salamov A."/>
            <person name="Andreopoulos B."/>
            <person name="Baker S."/>
            <person name="Barry K."/>
            <person name="Bills G."/>
            <person name="Bluhm B."/>
            <person name="Cannon C."/>
            <person name="Castanera R."/>
            <person name="Culley D."/>
            <person name="Daum C."/>
            <person name="Ezra D."/>
            <person name="Gonzalez J."/>
            <person name="Henrissat B."/>
            <person name="Kuo A."/>
            <person name="Liang C."/>
            <person name="Lipzen A."/>
            <person name="Lutzoni F."/>
            <person name="Magnuson J."/>
            <person name="Mondo S."/>
            <person name="Nolan M."/>
            <person name="Ohm R."/>
            <person name="Pangilinan J."/>
            <person name="Park H.-J."/>
            <person name="Ramirez L."/>
            <person name="Alfaro M."/>
            <person name="Sun H."/>
            <person name="Tritt A."/>
            <person name="Yoshinaga Y."/>
            <person name="Zwiers L.-H."/>
            <person name="Turgeon B."/>
            <person name="Goodwin S."/>
            <person name="Spatafora J."/>
            <person name="Crous P."/>
            <person name="Grigoriev I."/>
        </authorList>
    </citation>
    <scope>NUCLEOTIDE SEQUENCE</scope>
    <source>
        <strain evidence="3">ATCC 36951</strain>
    </source>
</reference>
<dbReference type="RefSeq" id="XP_033674162.1">
    <property type="nucleotide sequence ID" value="XM_033803962.1"/>
</dbReference>
<evidence type="ECO:0000313" key="4">
    <source>
        <dbReference type="Proteomes" id="UP000799537"/>
    </source>
</evidence>
<sequence>MPDRTITIGGLMRQSRESMESLIERDINFFSYSDPKARLAAIKEIFAPGIIWSDFDGSTHYGQDGVLDRSCVLLGVAITLGLFLLRRRSSSRRTPAQATVEHDTMNTHHSTPAEAASPDTTSSPDKKLEALPFEASSQREVVELPGREIGIPVDVERRDQS</sequence>
<dbReference type="GeneID" id="54557234"/>
<evidence type="ECO:0000256" key="1">
    <source>
        <dbReference type="SAM" id="MobiDB-lite"/>
    </source>
</evidence>
<organism evidence="3 4">
    <name type="scientific">Zasmidium cellare ATCC 36951</name>
    <dbReference type="NCBI Taxonomy" id="1080233"/>
    <lineage>
        <taxon>Eukaryota</taxon>
        <taxon>Fungi</taxon>
        <taxon>Dikarya</taxon>
        <taxon>Ascomycota</taxon>
        <taxon>Pezizomycotina</taxon>
        <taxon>Dothideomycetes</taxon>
        <taxon>Dothideomycetidae</taxon>
        <taxon>Mycosphaerellales</taxon>
        <taxon>Mycosphaerellaceae</taxon>
        <taxon>Zasmidium</taxon>
    </lineage>
</organism>
<name>A0A6A6D2F6_ZASCE</name>
<keyword evidence="4" id="KW-1185">Reference proteome</keyword>
<keyword evidence="2" id="KW-0812">Transmembrane</keyword>
<dbReference type="AlphaFoldDB" id="A0A6A6D2F6"/>
<keyword evidence="2" id="KW-1133">Transmembrane helix</keyword>
<proteinExistence type="predicted"/>
<evidence type="ECO:0000256" key="2">
    <source>
        <dbReference type="SAM" id="Phobius"/>
    </source>
</evidence>
<evidence type="ECO:0000313" key="3">
    <source>
        <dbReference type="EMBL" id="KAF2173273.1"/>
    </source>
</evidence>
<dbReference type="Proteomes" id="UP000799537">
    <property type="component" value="Unassembled WGS sequence"/>
</dbReference>
<protein>
    <submittedName>
        <fullName evidence="3">Uncharacterized protein</fullName>
    </submittedName>
</protein>
<dbReference type="EMBL" id="ML993580">
    <property type="protein sequence ID" value="KAF2173273.1"/>
    <property type="molecule type" value="Genomic_DNA"/>
</dbReference>
<feature type="region of interest" description="Disordered" evidence="1">
    <location>
        <begin position="89"/>
        <end position="134"/>
    </location>
</feature>
<gene>
    <name evidence="3" type="ORF">M409DRAFT_17216</name>
</gene>
<dbReference type="OrthoDB" id="4107844at2759"/>
<feature type="transmembrane region" description="Helical" evidence="2">
    <location>
        <begin position="66"/>
        <end position="85"/>
    </location>
</feature>